<dbReference type="Proteomes" id="UP000186895">
    <property type="component" value="Unassembled WGS sequence"/>
</dbReference>
<evidence type="ECO:0000256" key="6">
    <source>
        <dbReference type="ARBA" id="ARBA00022829"/>
    </source>
</evidence>
<dbReference type="Gene3D" id="1.10.443.10">
    <property type="entry name" value="Intergrase catalytic core"/>
    <property type="match status" value="1"/>
</dbReference>
<gene>
    <name evidence="11" type="primary">xerD</name>
    <name evidence="14" type="ORF">SAMN05421647_10837</name>
</gene>
<feature type="active site" evidence="11">
    <location>
        <position position="255"/>
    </location>
</feature>
<dbReference type="RefSeq" id="WP_076464286.1">
    <property type="nucleotide sequence ID" value="NZ_FTMN01000008.1"/>
</dbReference>
<dbReference type="GO" id="GO:0006313">
    <property type="term" value="P:DNA transposition"/>
    <property type="evidence" value="ECO:0007669"/>
    <property type="project" value="UniProtKB-UniRule"/>
</dbReference>
<evidence type="ECO:0000256" key="4">
    <source>
        <dbReference type="ARBA" id="ARBA00022490"/>
    </source>
</evidence>
<evidence type="ECO:0000256" key="5">
    <source>
        <dbReference type="ARBA" id="ARBA00022618"/>
    </source>
</evidence>
<evidence type="ECO:0000259" key="13">
    <source>
        <dbReference type="PROSITE" id="PS51900"/>
    </source>
</evidence>
<dbReference type="eggNOG" id="COG4974">
    <property type="taxonomic scope" value="Bacteria"/>
</dbReference>
<dbReference type="Pfam" id="PF02899">
    <property type="entry name" value="Phage_int_SAM_1"/>
    <property type="match status" value="1"/>
</dbReference>
<dbReference type="AlphaFoldDB" id="A0A1N6V4Y7"/>
<feature type="domain" description="Core-binding (CB)" evidence="13">
    <location>
        <begin position="14"/>
        <end position="99"/>
    </location>
</feature>
<feature type="active site" description="O-(3'-phospho-DNA)-tyrosine intermediate" evidence="11">
    <location>
        <position position="290"/>
    </location>
</feature>
<dbReference type="HAMAP" id="MF_01808">
    <property type="entry name" value="Recomb_XerC_XerD"/>
    <property type="match status" value="1"/>
</dbReference>
<sequence length="309" mass="35757">MSVDGRKTRQRPAAADQQLVELWLNSLWLEKGLSDNSRASYQRDLWQYAVWLNTRNTGLLQAGRSELQSYLHWRLEQQLKSSSTSRLLSCLRGFYRFLLRERYLDVDPTLNLDNPRPARPLPKTLSEEEVERLLAAPDCSDVLGLRDRAMLEVLYASGLRISELVGLQLEQVNQRLGVIRVVGKGDKERLVPVGDEALRWIERYLQQSRGLLAQNTREEGLFLSQRGQMMTRQAFWYRIRRYAVESGIDKPLSPHVLRHAFATHLINHGADLRVVQMLLGHSDLSTTQIYTHVANHRLQSLHREHHPRG</sequence>
<dbReference type="InterPro" id="IPR023009">
    <property type="entry name" value="Tyrosine_recombinase_XerC/XerD"/>
</dbReference>
<feature type="active site" evidence="11">
    <location>
        <position position="184"/>
    </location>
</feature>
<keyword evidence="6 11" id="KW-0159">Chromosome partition</keyword>
<dbReference type="GO" id="GO:0009037">
    <property type="term" value="F:tyrosine-based site-specific recombinase activity"/>
    <property type="evidence" value="ECO:0007669"/>
    <property type="project" value="UniProtKB-UniRule"/>
</dbReference>
<dbReference type="NCBIfam" id="TIGR02225">
    <property type="entry name" value="recomb_XerD"/>
    <property type="match status" value="1"/>
</dbReference>
<dbReference type="CDD" id="cd00798">
    <property type="entry name" value="INT_XerDC_C"/>
    <property type="match status" value="1"/>
</dbReference>
<dbReference type="InterPro" id="IPR044068">
    <property type="entry name" value="CB"/>
</dbReference>
<evidence type="ECO:0000256" key="2">
    <source>
        <dbReference type="ARBA" id="ARBA00010450"/>
    </source>
</evidence>
<dbReference type="GO" id="GO:0003677">
    <property type="term" value="F:DNA binding"/>
    <property type="evidence" value="ECO:0007669"/>
    <property type="project" value="UniProtKB-UniRule"/>
</dbReference>
<dbReference type="InterPro" id="IPR010998">
    <property type="entry name" value="Integrase_recombinase_N"/>
</dbReference>
<keyword evidence="7 11" id="KW-0229">DNA integration</keyword>
<evidence type="ECO:0000313" key="15">
    <source>
        <dbReference type="Proteomes" id="UP000186895"/>
    </source>
</evidence>
<feature type="active site" evidence="11">
    <location>
        <position position="258"/>
    </location>
</feature>
<keyword evidence="4 11" id="KW-0963">Cytoplasm</keyword>
<organism evidence="14 15">
    <name type="scientific">Marinobacterium stanieri</name>
    <dbReference type="NCBI Taxonomy" id="49186"/>
    <lineage>
        <taxon>Bacteria</taxon>
        <taxon>Pseudomonadati</taxon>
        <taxon>Pseudomonadota</taxon>
        <taxon>Gammaproteobacteria</taxon>
        <taxon>Oceanospirillales</taxon>
        <taxon>Oceanospirillaceae</taxon>
        <taxon>Marinobacterium</taxon>
    </lineage>
</organism>
<dbReference type="PROSITE" id="PS51898">
    <property type="entry name" value="TYR_RECOMBINASE"/>
    <property type="match status" value="1"/>
</dbReference>
<dbReference type="InterPro" id="IPR011932">
    <property type="entry name" value="Recomb_XerD"/>
</dbReference>
<dbReference type="PANTHER" id="PTHR30349:SF90">
    <property type="entry name" value="TYROSINE RECOMBINASE XERD"/>
    <property type="match status" value="1"/>
</dbReference>
<keyword evidence="10 11" id="KW-0131">Cell cycle</keyword>
<dbReference type="GO" id="GO:0005737">
    <property type="term" value="C:cytoplasm"/>
    <property type="evidence" value="ECO:0007669"/>
    <property type="project" value="UniProtKB-SubCell"/>
</dbReference>
<accession>A0A1N6V4Y7</accession>
<feature type="active site" evidence="11">
    <location>
        <position position="281"/>
    </location>
</feature>
<protein>
    <recommendedName>
        <fullName evidence="3 11">Tyrosine recombinase XerD</fullName>
    </recommendedName>
</protein>
<evidence type="ECO:0000256" key="8">
    <source>
        <dbReference type="ARBA" id="ARBA00023125"/>
    </source>
</evidence>
<dbReference type="InterPro" id="IPR011010">
    <property type="entry name" value="DNA_brk_join_enz"/>
</dbReference>
<dbReference type="InterPro" id="IPR002104">
    <property type="entry name" value="Integrase_catalytic"/>
</dbReference>
<evidence type="ECO:0000256" key="9">
    <source>
        <dbReference type="ARBA" id="ARBA00023172"/>
    </source>
</evidence>
<dbReference type="InterPro" id="IPR004107">
    <property type="entry name" value="Integrase_SAM-like_N"/>
</dbReference>
<dbReference type="Gene3D" id="1.10.150.130">
    <property type="match status" value="1"/>
</dbReference>
<dbReference type="EMBL" id="FTMN01000008">
    <property type="protein sequence ID" value="SIQ72809.1"/>
    <property type="molecule type" value="Genomic_DNA"/>
</dbReference>
<evidence type="ECO:0000313" key="14">
    <source>
        <dbReference type="EMBL" id="SIQ72809.1"/>
    </source>
</evidence>
<dbReference type="SUPFAM" id="SSF47823">
    <property type="entry name" value="lambda integrase-like, N-terminal domain"/>
    <property type="match status" value="1"/>
</dbReference>
<dbReference type="PROSITE" id="PS51900">
    <property type="entry name" value="CB"/>
    <property type="match status" value="1"/>
</dbReference>
<dbReference type="GO" id="GO:0007059">
    <property type="term" value="P:chromosome segregation"/>
    <property type="evidence" value="ECO:0007669"/>
    <property type="project" value="UniProtKB-UniRule"/>
</dbReference>
<dbReference type="PANTHER" id="PTHR30349">
    <property type="entry name" value="PHAGE INTEGRASE-RELATED"/>
    <property type="match status" value="1"/>
</dbReference>
<evidence type="ECO:0000256" key="10">
    <source>
        <dbReference type="ARBA" id="ARBA00023306"/>
    </source>
</evidence>
<dbReference type="GO" id="GO:0051301">
    <property type="term" value="P:cell division"/>
    <property type="evidence" value="ECO:0007669"/>
    <property type="project" value="UniProtKB-KW"/>
</dbReference>
<comment type="subunit">
    <text evidence="11">Forms a cyclic heterotetrameric complex composed of two molecules of XerC and two molecules of XerD.</text>
</comment>
<dbReference type="NCBIfam" id="NF001399">
    <property type="entry name" value="PRK00283.1"/>
    <property type="match status" value="1"/>
</dbReference>
<name>A0A1N6V4Y7_9GAMM</name>
<dbReference type="Pfam" id="PF00589">
    <property type="entry name" value="Phage_integrase"/>
    <property type="match status" value="1"/>
</dbReference>
<evidence type="ECO:0000256" key="11">
    <source>
        <dbReference type="HAMAP-Rule" id="MF_01807"/>
    </source>
</evidence>
<dbReference type="SUPFAM" id="SSF56349">
    <property type="entry name" value="DNA breaking-rejoining enzymes"/>
    <property type="match status" value="1"/>
</dbReference>
<evidence type="ECO:0000256" key="1">
    <source>
        <dbReference type="ARBA" id="ARBA00004496"/>
    </source>
</evidence>
<reference evidence="14 15" key="1">
    <citation type="submission" date="2017-01" db="EMBL/GenBank/DDBJ databases">
        <authorList>
            <person name="Mah S.A."/>
            <person name="Swanson W.J."/>
            <person name="Moy G.W."/>
            <person name="Vacquier V.D."/>
        </authorList>
    </citation>
    <scope>NUCLEOTIDE SEQUENCE [LARGE SCALE GENOMIC DNA]</scope>
    <source>
        <strain evidence="14 15">DSM 7027</strain>
    </source>
</reference>
<keyword evidence="8 11" id="KW-0238">DNA-binding</keyword>
<feature type="domain" description="Tyr recombinase" evidence="12">
    <location>
        <begin position="120"/>
        <end position="303"/>
    </location>
</feature>
<keyword evidence="9 11" id="KW-0233">DNA recombination</keyword>
<evidence type="ECO:0000256" key="7">
    <source>
        <dbReference type="ARBA" id="ARBA00022908"/>
    </source>
</evidence>
<keyword evidence="5 11" id="KW-0132">Cell division</keyword>
<keyword evidence="15" id="KW-1185">Reference proteome</keyword>
<dbReference type="InterPro" id="IPR050090">
    <property type="entry name" value="Tyrosine_recombinase_XerCD"/>
</dbReference>
<proteinExistence type="inferred from homology"/>
<dbReference type="InterPro" id="IPR013762">
    <property type="entry name" value="Integrase-like_cat_sf"/>
</dbReference>
<evidence type="ECO:0000256" key="3">
    <source>
        <dbReference type="ARBA" id="ARBA00015810"/>
    </source>
</evidence>
<comment type="subcellular location">
    <subcellularLocation>
        <location evidence="1 11">Cytoplasm</location>
    </subcellularLocation>
</comment>
<comment type="function">
    <text evidence="11">Site-specific tyrosine recombinase, which acts by catalyzing the cutting and rejoining of the recombining DNA molecules. The XerC-XerD complex is essential to convert dimers of the bacterial chromosome into monomers to permit their segregation at cell division. It also contributes to the segregational stability of plasmids.</text>
</comment>
<dbReference type="STRING" id="49186.SAMN05421647_10837"/>
<comment type="similarity">
    <text evidence="2 11">Belongs to the 'phage' integrase family. XerD subfamily.</text>
</comment>
<evidence type="ECO:0000259" key="12">
    <source>
        <dbReference type="PROSITE" id="PS51898"/>
    </source>
</evidence>
<dbReference type="HAMAP" id="MF_01807">
    <property type="entry name" value="Recomb_XerD"/>
    <property type="match status" value="1"/>
</dbReference>
<feature type="active site" evidence="11">
    <location>
        <position position="160"/>
    </location>
</feature>